<protein>
    <submittedName>
        <fullName evidence="1">Uncharacterized protein</fullName>
    </submittedName>
</protein>
<comment type="caution">
    <text evidence="1">The sequence shown here is derived from an EMBL/GenBank/DDBJ whole genome shotgun (WGS) entry which is preliminary data.</text>
</comment>
<dbReference type="Proteomes" id="UP001183246">
    <property type="component" value="Unassembled WGS sequence"/>
</dbReference>
<sequence length="57" mass="5880">MPSVAPIRRGSLYRLAMVFRDAGELAVKLAEPKRSGGIRPVGGGFVVDTAEPAAALG</sequence>
<gene>
    <name evidence="1" type="ORF">RM590_02110</name>
</gene>
<dbReference type="EMBL" id="JAVREL010000001">
    <property type="protein sequence ID" value="MDT0341450.1"/>
    <property type="molecule type" value="Genomic_DNA"/>
</dbReference>
<accession>A0ABU2MIM5</accession>
<organism evidence="1 2">
    <name type="scientific">Streptomyces litchfieldiae</name>
    <dbReference type="NCBI Taxonomy" id="3075543"/>
    <lineage>
        <taxon>Bacteria</taxon>
        <taxon>Bacillati</taxon>
        <taxon>Actinomycetota</taxon>
        <taxon>Actinomycetes</taxon>
        <taxon>Kitasatosporales</taxon>
        <taxon>Streptomycetaceae</taxon>
        <taxon>Streptomyces</taxon>
    </lineage>
</organism>
<dbReference type="RefSeq" id="WP_311702578.1">
    <property type="nucleotide sequence ID" value="NZ_JAVREL010000001.1"/>
</dbReference>
<evidence type="ECO:0000313" key="2">
    <source>
        <dbReference type="Proteomes" id="UP001183246"/>
    </source>
</evidence>
<evidence type="ECO:0000313" key="1">
    <source>
        <dbReference type="EMBL" id="MDT0341450.1"/>
    </source>
</evidence>
<keyword evidence="2" id="KW-1185">Reference proteome</keyword>
<reference evidence="2" key="1">
    <citation type="submission" date="2023-07" db="EMBL/GenBank/DDBJ databases">
        <title>30 novel species of actinomycetes from the DSMZ collection.</title>
        <authorList>
            <person name="Nouioui I."/>
        </authorList>
    </citation>
    <scope>NUCLEOTIDE SEQUENCE [LARGE SCALE GENOMIC DNA]</scope>
    <source>
        <strain evidence="2">DSM 44938</strain>
    </source>
</reference>
<proteinExistence type="predicted"/>
<name>A0ABU2MIM5_9ACTN</name>